<dbReference type="InterPro" id="IPR029759">
    <property type="entry name" value="GPX_AS"/>
</dbReference>
<dbReference type="AlphaFoldDB" id="A0A081BIN2"/>
<keyword evidence="4 7" id="KW-0560">Oxidoreductase</keyword>
<dbReference type="PROSITE" id="PS00763">
    <property type="entry name" value="GLUTATHIONE_PEROXID_2"/>
    <property type="match status" value="1"/>
</dbReference>
<feature type="active site" evidence="6">
    <location>
        <position position="35"/>
    </location>
</feature>
<dbReference type="OrthoDB" id="9789406at2"/>
<dbReference type="eggNOG" id="COG0386">
    <property type="taxonomic scope" value="Bacteria"/>
</dbReference>
<dbReference type="FunFam" id="3.40.30.10:FF:000010">
    <property type="entry name" value="Glutathione peroxidase"/>
    <property type="match status" value="1"/>
</dbReference>
<evidence type="ECO:0000256" key="4">
    <source>
        <dbReference type="ARBA" id="ARBA00023002"/>
    </source>
</evidence>
<name>A0A081BIN2_9LACO</name>
<feature type="domain" description="Thioredoxin" evidence="8">
    <location>
        <begin position="1"/>
        <end position="157"/>
    </location>
</feature>
<sequence length="159" mass="17934">MSIYDYDVTLENGESYSMSKYKGKTLLIVNTATKCGFAPQFEGLEDLYETFKDQDVVVLGFPSNQFKQELKDSQEAAEACRMTYGVTFPMHDINDVNGKKALPLFQYLTAEAPGALGDAIKWNFTKFLVDRNGVVRKRFTPETVPEKIIPELKQVLAES</sequence>
<dbReference type="Proteomes" id="UP000028700">
    <property type="component" value="Unassembled WGS sequence"/>
</dbReference>
<keyword evidence="10" id="KW-1185">Reference proteome</keyword>
<evidence type="ECO:0000313" key="10">
    <source>
        <dbReference type="Proteomes" id="UP000028700"/>
    </source>
</evidence>
<dbReference type="InterPro" id="IPR036249">
    <property type="entry name" value="Thioredoxin-like_sf"/>
</dbReference>
<protein>
    <recommendedName>
        <fullName evidence="5 7">Glutathione peroxidase</fullName>
    </recommendedName>
</protein>
<evidence type="ECO:0000256" key="1">
    <source>
        <dbReference type="ARBA" id="ARBA00000217"/>
    </source>
</evidence>
<evidence type="ECO:0000256" key="3">
    <source>
        <dbReference type="ARBA" id="ARBA00022559"/>
    </source>
</evidence>
<dbReference type="PIRSF" id="PIRSF000303">
    <property type="entry name" value="Glutathion_perox"/>
    <property type="match status" value="1"/>
</dbReference>
<dbReference type="STRING" id="1291743.LOSG293_140390"/>
<dbReference type="PROSITE" id="PS51352">
    <property type="entry name" value="THIOREDOXIN_2"/>
    <property type="match status" value="1"/>
</dbReference>
<proteinExistence type="inferred from homology"/>
<evidence type="ECO:0000313" key="9">
    <source>
        <dbReference type="EMBL" id="GAK47900.1"/>
    </source>
</evidence>
<dbReference type="EMBL" id="BBJM01000014">
    <property type="protein sequence ID" value="GAK47900.1"/>
    <property type="molecule type" value="Genomic_DNA"/>
</dbReference>
<dbReference type="InterPro" id="IPR000889">
    <property type="entry name" value="Glutathione_peroxidase"/>
</dbReference>
<comment type="catalytic activity">
    <reaction evidence="1">
        <text>2 glutathione + H2O2 = glutathione disulfide + 2 H2O</text>
        <dbReference type="Rhea" id="RHEA:16833"/>
        <dbReference type="ChEBI" id="CHEBI:15377"/>
        <dbReference type="ChEBI" id="CHEBI:16240"/>
        <dbReference type="ChEBI" id="CHEBI:57925"/>
        <dbReference type="ChEBI" id="CHEBI:58297"/>
        <dbReference type="EC" id="1.11.1.9"/>
    </reaction>
</comment>
<evidence type="ECO:0000256" key="6">
    <source>
        <dbReference type="PIRSR" id="PIRSR000303-1"/>
    </source>
</evidence>
<evidence type="ECO:0000259" key="8">
    <source>
        <dbReference type="PROSITE" id="PS51352"/>
    </source>
</evidence>
<dbReference type="GO" id="GO:0004602">
    <property type="term" value="F:glutathione peroxidase activity"/>
    <property type="evidence" value="ECO:0007669"/>
    <property type="project" value="UniProtKB-EC"/>
</dbReference>
<organism evidence="9 10">
    <name type="scientific">Secundilactobacillus oryzae JCM 18671</name>
    <dbReference type="NCBI Taxonomy" id="1291743"/>
    <lineage>
        <taxon>Bacteria</taxon>
        <taxon>Bacillati</taxon>
        <taxon>Bacillota</taxon>
        <taxon>Bacilli</taxon>
        <taxon>Lactobacillales</taxon>
        <taxon>Lactobacillaceae</taxon>
        <taxon>Secundilactobacillus</taxon>
    </lineage>
</organism>
<evidence type="ECO:0000256" key="5">
    <source>
        <dbReference type="ARBA" id="ARBA00069346"/>
    </source>
</evidence>
<dbReference type="PROSITE" id="PS51355">
    <property type="entry name" value="GLUTATHIONE_PEROXID_3"/>
    <property type="match status" value="1"/>
</dbReference>
<comment type="caution">
    <text evidence="9">The sequence shown here is derived from an EMBL/GenBank/DDBJ whole genome shotgun (WGS) entry which is preliminary data.</text>
</comment>
<comment type="similarity">
    <text evidence="2 7">Belongs to the glutathione peroxidase family.</text>
</comment>
<reference evidence="9" key="1">
    <citation type="journal article" date="2014" name="Genome Announc.">
        <title>Draft Genome Sequence of Lactobacillus oryzae Strain SG293T.</title>
        <authorList>
            <person name="Tanizawa Y."/>
            <person name="Fujisawa T."/>
            <person name="Mochizuki T."/>
            <person name="Kaminuma E."/>
            <person name="Nakamura Y."/>
            <person name="Tohno M."/>
        </authorList>
    </citation>
    <scope>NUCLEOTIDE SEQUENCE [LARGE SCALE GENOMIC DNA]</scope>
    <source>
        <strain evidence="9">SG293</strain>
    </source>
</reference>
<dbReference type="PANTHER" id="PTHR11592:SF78">
    <property type="entry name" value="GLUTATHIONE PEROXIDASE"/>
    <property type="match status" value="1"/>
</dbReference>
<dbReference type="PANTHER" id="PTHR11592">
    <property type="entry name" value="GLUTATHIONE PEROXIDASE"/>
    <property type="match status" value="1"/>
</dbReference>
<dbReference type="GO" id="GO:0034599">
    <property type="term" value="P:cellular response to oxidative stress"/>
    <property type="evidence" value="ECO:0007669"/>
    <property type="project" value="TreeGrafter"/>
</dbReference>
<dbReference type="PRINTS" id="PR01011">
    <property type="entry name" value="GLUTPROXDASE"/>
</dbReference>
<dbReference type="SUPFAM" id="SSF52833">
    <property type="entry name" value="Thioredoxin-like"/>
    <property type="match status" value="1"/>
</dbReference>
<dbReference type="PROSITE" id="PS00460">
    <property type="entry name" value="GLUTATHIONE_PEROXID_1"/>
    <property type="match status" value="1"/>
</dbReference>
<keyword evidence="3 7" id="KW-0575">Peroxidase</keyword>
<dbReference type="Gene3D" id="3.40.30.10">
    <property type="entry name" value="Glutaredoxin"/>
    <property type="match status" value="1"/>
</dbReference>
<evidence type="ECO:0000256" key="2">
    <source>
        <dbReference type="ARBA" id="ARBA00006926"/>
    </source>
</evidence>
<dbReference type="InterPro" id="IPR013766">
    <property type="entry name" value="Thioredoxin_domain"/>
</dbReference>
<evidence type="ECO:0000256" key="7">
    <source>
        <dbReference type="RuleBase" id="RU000499"/>
    </source>
</evidence>
<gene>
    <name evidence="9" type="ORF">LOSG293_140390</name>
</gene>
<dbReference type="CDD" id="cd00340">
    <property type="entry name" value="GSH_Peroxidase"/>
    <property type="match status" value="1"/>
</dbReference>
<dbReference type="RefSeq" id="WP_034527745.1">
    <property type="nucleotide sequence ID" value="NZ_BBJM01000014.1"/>
</dbReference>
<dbReference type="InterPro" id="IPR029760">
    <property type="entry name" value="GPX_CS"/>
</dbReference>
<dbReference type="Pfam" id="PF00255">
    <property type="entry name" value="GSHPx"/>
    <property type="match status" value="1"/>
</dbReference>
<accession>A0A081BIN2</accession>